<dbReference type="PANTHER" id="PTHR30298:SF0">
    <property type="entry name" value="PROTEIN YBFL-RELATED"/>
    <property type="match status" value="1"/>
</dbReference>
<evidence type="ECO:0000313" key="3">
    <source>
        <dbReference type="Proteomes" id="UP000005065"/>
    </source>
</evidence>
<evidence type="ECO:0000259" key="1">
    <source>
        <dbReference type="Pfam" id="PF01609"/>
    </source>
</evidence>
<comment type="caution">
    <text evidence="2">The sequence shown here is derived from an EMBL/GenBank/DDBJ whole genome shotgun (WGS) entry which is preliminary data.</text>
</comment>
<protein>
    <submittedName>
        <fullName evidence="2">Transposase</fullName>
    </submittedName>
</protein>
<dbReference type="NCBIfam" id="NF033564">
    <property type="entry name" value="transpos_ISAs1"/>
    <property type="match status" value="1"/>
</dbReference>
<gene>
    <name evidence="2" type="ORF">LTSESEN_0525</name>
</gene>
<dbReference type="InterPro" id="IPR002559">
    <property type="entry name" value="Transposase_11"/>
</dbReference>
<dbReference type="PATRIC" id="fig|913082.3.peg.415"/>
<dbReference type="AlphaFoldDB" id="G5QV69"/>
<dbReference type="Pfam" id="PF01609">
    <property type="entry name" value="DDE_Tnp_1"/>
    <property type="match status" value="1"/>
</dbReference>
<feature type="domain" description="Transposase IS4-like" evidence="1">
    <location>
        <begin position="3"/>
        <end position="162"/>
    </location>
</feature>
<dbReference type="EMBL" id="AFCU01000178">
    <property type="protein sequence ID" value="EHC94180.1"/>
    <property type="molecule type" value="Genomic_DNA"/>
</dbReference>
<dbReference type="GO" id="GO:0004803">
    <property type="term" value="F:transposase activity"/>
    <property type="evidence" value="ECO:0007669"/>
    <property type="project" value="InterPro"/>
</dbReference>
<name>G5QV69_SALSE</name>
<organism evidence="2 3">
    <name type="scientific">Salmonella enterica subsp. enterica serovar Senftenberg str. A4-543</name>
    <dbReference type="NCBI Taxonomy" id="913082"/>
    <lineage>
        <taxon>Bacteria</taxon>
        <taxon>Pseudomonadati</taxon>
        <taxon>Pseudomonadota</taxon>
        <taxon>Gammaproteobacteria</taxon>
        <taxon>Enterobacterales</taxon>
        <taxon>Enterobacteriaceae</taxon>
        <taxon>Salmonella</taxon>
    </lineage>
</organism>
<dbReference type="GO" id="GO:0003677">
    <property type="term" value="F:DNA binding"/>
    <property type="evidence" value="ECO:0007669"/>
    <property type="project" value="InterPro"/>
</dbReference>
<dbReference type="PANTHER" id="PTHR30298">
    <property type="entry name" value="H REPEAT-ASSOCIATED PREDICTED TRANSPOSASE"/>
    <property type="match status" value="1"/>
</dbReference>
<dbReference type="BioCyc" id="SENT913082:G120J-4926-MONOMER"/>
<proteinExistence type="predicted"/>
<dbReference type="Proteomes" id="UP000005065">
    <property type="component" value="Unassembled WGS sequence"/>
</dbReference>
<dbReference type="InterPro" id="IPR047647">
    <property type="entry name" value="ISAs1_transpos"/>
</dbReference>
<dbReference type="InterPro" id="IPR051698">
    <property type="entry name" value="Transposase_11-like"/>
</dbReference>
<sequence length="167" mass="18983">MVGVVLGQLKNAEKSNEITAIPELINLLDVKGKIITTNAMDCLKDIAEKIVFQDGYYLFAVKGNQGRLQKTFEGKFPLKELNNLVYDSYSTTEKSHGREETRLHIVSNVPDKLIDFPLVEGRKKLCVAVSFRKEIASQVKEPEMQMRYYISSANLTAEKFARSIREH</sequence>
<reference evidence="2 3" key="1">
    <citation type="journal article" date="2011" name="BMC Genomics">
        <title>Genome sequencing reveals diversification of virulence factor content and possible host adaptation in distinct subpopulations of Salmonella enterica.</title>
        <authorList>
            <person name="den Bakker H.C."/>
            <person name="Moreno Switt A.I."/>
            <person name="Govoni G."/>
            <person name="Cummings C.A."/>
            <person name="Ranieri M.L."/>
            <person name="Degoricija L."/>
            <person name="Hoelzer K."/>
            <person name="Rodriguez-Rivera L.D."/>
            <person name="Brown S."/>
            <person name="Bolchacova E."/>
            <person name="Furtado M.R."/>
            <person name="Wiedmann M."/>
        </authorList>
    </citation>
    <scope>NUCLEOTIDE SEQUENCE [LARGE SCALE GENOMIC DNA]</scope>
    <source>
        <strain evidence="2 3">A4-543</strain>
    </source>
</reference>
<dbReference type="GO" id="GO:0006313">
    <property type="term" value="P:DNA transposition"/>
    <property type="evidence" value="ECO:0007669"/>
    <property type="project" value="InterPro"/>
</dbReference>
<accession>G5QV69</accession>
<evidence type="ECO:0000313" key="2">
    <source>
        <dbReference type="EMBL" id="EHC94180.1"/>
    </source>
</evidence>